<accession>A0ABR4GL52</accession>
<evidence type="ECO:0000313" key="1">
    <source>
        <dbReference type="EMBL" id="KAL2799767.1"/>
    </source>
</evidence>
<gene>
    <name evidence="1" type="ORF">BJX66DRAFT_332810</name>
</gene>
<dbReference type="Proteomes" id="UP001610563">
    <property type="component" value="Unassembled WGS sequence"/>
</dbReference>
<evidence type="ECO:0008006" key="3">
    <source>
        <dbReference type="Google" id="ProtNLM"/>
    </source>
</evidence>
<name>A0ABR4GL52_9EURO</name>
<organism evidence="1 2">
    <name type="scientific">Aspergillus keveii</name>
    <dbReference type="NCBI Taxonomy" id="714993"/>
    <lineage>
        <taxon>Eukaryota</taxon>
        <taxon>Fungi</taxon>
        <taxon>Dikarya</taxon>
        <taxon>Ascomycota</taxon>
        <taxon>Pezizomycotina</taxon>
        <taxon>Eurotiomycetes</taxon>
        <taxon>Eurotiomycetidae</taxon>
        <taxon>Eurotiales</taxon>
        <taxon>Aspergillaceae</taxon>
        <taxon>Aspergillus</taxon>
        <taxon>Aspergillus subgen. Nidulantes</taxon>
    </lineage>
</organism>
<keyword evidence="2" id="KW-1185">Reference proteome</keyword>
<reference evidence="1 2" key="1">
    <citation type="submission" date="2024-07" db="EMBL/GenBank/DDBJ databases">
        <title>Section-level genome sequencing and comparative genomics of Aspergillus sections Usti and Cavernicolus.</title>
        <authorList>
            <consortium name="Lawrence Berkeley National Laboratory"/>
            <person name="Nybo J.L."/>
            <person name="Vesth T.C."/>
            <person name="Theobald S."/>
            <person name="Frisvad J.C."/>
            <person name="Larsen T.O."/>
            <person name="Kjaerboelling I."/>
            <person name="Rothschild-Mancinelli K."/>
            <person name="Lyhne E.K."/>
            <person name="Kogle M.E."/>
            <person name="Barry K."/>
            <person name="Clum A."/>
            <person name="Na H."/>
            <person name="Ledsgaard L."/>
            <person name="Lin J."/>
            <person name="Lipzen A."/>
            <person name="Kuo A."/>
            <person name="Riley R."/>
            <person name="Mondo S."/>
            <person name="Labutti K."/>
            <person name="Haridas S."/>
            <person name="Pangalinan J."/>
            <person name="Salamov A.A."/>
            <person name="Simmons B.A."/>
            <person name="Magnuson J.K."/>
            <person name="Chen J."/>
            <person name="Drula E."/>
            <person name="Henrissat B."/>
            <person name="Wiebenga A."/>
            <person name="Lubbers R.J."/>
            <person name="Gomes A.C."/>
            <person name="Makela M.R."/>
            <person name="Stajich J."/>
            <person name="Grigoriev I.V."/>
            <person name="Mortensen U.H."/>
            <person name="De Vries R.P."/>
            <person name="Baker S.E."/>
            <person name="Andersen M.R."/>
        </authorList>
    </citation>
    <scope>NUCLEOTIDE SEQUENCE [LARGE SCALE GENOMIC DNA]</scope>
    <source>
        <strain evidence="1 2">CBS 209.92</strain>
    </source>
</reference>
<proteinExistence type="predicted"/>
<protein>
    <recommendedName>
        <fullName evidence="3">Phosphotransferase enzyme family protein</fullName>
    </recommendedName>
</protein>
<dbReference type="EMBL" id="JBFTWV010000006">
    <property type="protein sequence ID" value="KAL2799767.1"/>
    <property type="molecule type" value="Genomic_DNA"/>
</dbReference>
<comment type="caution">
    <text evidence="1">The sequence shown here is derived from an EMBL/GenBank/DDBJ whole genome shotgun (WGS) entry which is preliminary data.</text>
</comment>
<sequence length="172" mass="20162">MHMSNIFVDKDWNIKHLIDLEWACSVPLEHALAPHWLTDKGVDELSGAEYEKFEKHYRLLTDAIRKQETNALIQYNGKEYSLATTMDRVFDYRHYWCLVALRTPKGLFNVCMQQLQPLYGEVPKESLYAAVAPFWTPGMSTFVNMKVKDFADYIQQVREIFNSPQSGKVYMR</sequence>
<evidence type="ECO:0000313" key="2">
    <source>
        <dbReference type="Proteomes" id="UP001610563"/>
    </source>
</evidence>